<dbReference type="SUPFAM" id="SSF53901">
    <property type="entry name" value="Thiolase-like"/>
    <property type="match status" value="1"/>
</dbReference>
<dbReference type="UniPathway" id="UPA00094"/>
<dbReference type="Pfam" id="PF16197">
    <property type="entry name" value="KAsynt_C_assoc"/>
    <property type="match status" value="1"/>
</dbReference>
<dbReference type="InterPro" id="IPR020841">
    <property type="entry name" value="PKS_Beta-ketoAc_synthase_dom"/>
</dbReference>
<comment type="pathway">
    <text evidence="1">Lipid metabolism; fatty acid biosynthesis.</text>
</comment>
<dbReference type="FunFam" id="3.40.47.10:FF:000042">
    <property type="entry name" value="Polyketide synthase Pks13"/>
    <property type="match status" value="1"/>
</dbReference>
<dbReference type="PANTHER" id="PTHR43775:SF51">
    <property type="entry name" value="INACTIVE PHENOLPHTHIOCEROL SYNTHESIS POLYKETIDE SYNTHASE TYPE I PKS1-RELATED"/>
    <property type="match status" value="1"/>
</dbReference>
<evidence type="ECO:0000256" key="3">
    <source>
        <dbReference type="ARBA" id="ARBA00022553"/>
    </source>
</evidence>
<keyword evidence="6" id="KW-0443">Lipid metabolism</keyword>
<evidence type="ECO:0000256" key="1">
    <source>
        <dbReference type="ARBA" id="ARBA00005194"/>
    </source>
</evidence>
<keyword evidence="3" id="KW-0597">Phosphoprotein</keyword>
<evidence type="ECO:0000256" key="2">
    <source>
        <dbReference type="ARBA" id="ARBA00022450"/>
    </source>
</evidence>
<dbReference type="RefSeq" id="WP_086487288.1">
    <property type="nucleotide sequence ID" value="NZ_MSLT01000006.1"/>
</dbReference>
<organism evidence="10 11">
    <name type="scientific">Thioflexithrix psekupsensis</name>
    <dbReference type="NCBI Taxonomy" id="1570016"/>
    <lineage>
        <taxon>Bacteria</taxon>
        <taxon>Pseudomonadati</taxon>
        <taxon>Pseudomonadota</taxon>
        <taxon>Gammaproteobacteria</taxon>
        <taxon>Thiotrichales</taxon>
        <taxon>Thioflexithrix</taxon>
    </lineage>
</organism>
<dbReference type="GO" id="GO:0004312">
    <property type="term" value="F:fatty acid synthase activity"/>
    <property type="evidence" value="ECO:0007669"/>
    <property type="project" value="TreeGrafter"/>
</dbReference>
<proteinExistence type="inferred from homology"/>
<keyword evidence="11" id="KW-1185">Reference proteome</keyword>
<evidence type="ECO:0000313" key="10">
    <source>
        <dbReference type="EMBL" id="OUD15689.1"/>
    </source>
</evidence>
<dbReference type="SMART" id="SM00825">
    <property type="entry name" value="PKS_KS"/>
    <property type="match status" value="1"/>
</dbReference>
<dbReference type="InterPro" id="IPR016039">
    <property type="entry name" value="Thiolase-like"/>
</dbReference>
<feature type="domain" description="Ketosynthase family 3 (KS3)" evidence="9">
    <location>
        <begin position="17"/>
        <end position="445"/>
    </location>
</feature>
<comment type="similarity">
    <text evidence="8">Belongs to the thiolase-like superfamily. Beta-ketoacyl-ACP synthases family.</text>
</comment>
<keyword evidence="2" id="KW-0596">Phosphopantetheine</keyword>
<keyword evidence="5" id="KW-0276">Fatty acid metabolism</keyword>
<evidence type="ECO:0000256" key="4">
    <source>
        <dbReference type="ARBA" id="ARBA00022679"/>
    </source>
</evidence>
<dbReference type="PANTHER" id="PTHR43775">
    <property type="entry name" value="FATTY ACID SYNTHASE"/>
    <property type="match status" value="1"/>
</dbReference>
<evidence type="ECO:0000256" key="8">
    <source>
        <dbReference type="RuleBase" id="RU003694"/>
    </source>
</evidence>
<comment type="caution">
    <text evidence="10">The sequence shown here is derived from an EMBL/GenBank/DDBJ whole genome shotgun (WGS) entry which is preliminary data.</text>
</comment>
<evidence type="ECO:0000259" key="9">
    <source>
        <dbReference type="PROSITE" id="PS52004"/>
    </source>
</evidence>
<dbReference type="Pfam" id="PF02801">
    <property type="entry name" value="Ketoacyl-synt_C"/>
    <property type="match status" value="1"/>
</dbReference>
<dbReference type="InterPro" id="IPR014030">
    <property type="entry name" value="Ketoacyl_synth_N"/>
</dbReference>
<dbReference type="AlphaFoldDB" id="A0A251XBE5"/>
<dbReference type="OrthoDB" id="9778690at2"/>
<evidence type="ECO:0000256" key="6">
    <source>
        <dbReference type="ARBA" id="ARBA00023098"/>
    </source>
</evidence>
<dbReference type="InterPro" id="IPR050091">
    <property type="entry name" value="PKS_NRPS_Biosynth_Enz"/>
</dbReference>
<evidence type="ECO:0000313" key="11">
    <source>
        <dbReference type="Proteomes" id="UP000194798"/>
    </source>
</evidence>
<dbReference type="InterPro" id="IPR018201">
    <property type="entry name" value="Ketoacyl_synth_AS"/>
</dbReference>
<keyword evidence="7" id="KW-0511">Multifunctional enzyme</keyword>
<dbReference type="Proteomes" id="UP000194798">
    <property type="component" value="Unassembled WGS sequence"/>
</dbReference>
<dbReference type="GO" id="GO:0004315">
    <property type="term" value="F:3-oxoacyl-[acyl-carrier-protein] synthase activity"/>
    <property type="evidence" value="ECO:0007669"/>
    <property type="project" value="InterPro"/>
</dbReference>
<dbReference type="PROSITE" id="PS52004">
    <property type="entry name" value="KS3_2"/>
    <property type="match status" value="1"/>
</dbReference>
<evidence type="ECO:0000256" key="7">
    <source>
        <dbReference type="ARBA" id="ARBA00023268"/>
    </source>
</evidence>
<dbReference type="InterPro" id="IPR032821">
    <property type="entry name" value="PKS_assoc"/>
</dbReference>
<gene>
    <name evidence="10" type="ORF">TPSD3_04015</name>
</gene>
<dbReference type="InterPro" id="IPR014031">
    <property type="entry name" value="Ketoacyl_synth_C"/>
</dbReference>
<dbReference type="Pfam" id="PF00109">
    <property type="entry name" value="ketoacyl-synt"/>
    <property type="match status" value="1"/>
</dbReference>
<sequence length="504" mass="54474">MTTSTDTFHHTNTDDTLEPIAIIGMSLQVPGADNLERFWQNLRDGVESITFFDDATLRAAGIDEATLQHPNYVKAFGWIDGIEQFDAEFFNLSAREAQILDPQHRLFLQHAWHVLEHAGYDPHHYDGRIGIYAGAGMNHYLLHNILPNPDVINTIGGWSVVMSNDKDFIPTRAAYQLDLIGPSACISTGCSASLVCVAMAAQTLLNNQADMMIAGGITVQLTEPSGYWYQTGNIMSPDGHCRPFDAQSQGTLDANGIGLVLLKRLSDAIADGDTIHALIRGFAVNNDGADKIGYTAPSIAGQTAVVADALEMAGLSADHISYIEAHGTATPLGDPIEVTALTQAFRQSTQRQRYCALGSVKSNVGHLDTAAGVAGLIKTVLALQNEAIPTTLHYQQANPKIDFAHSPFYVNAKLQPWPRQAENPRRAGVSSLGIGGTNAHIILEEAPAITPDTDGDNDTPRVWQLLCLSAKTETALQQATERLIEHLIAHPEQPLADMAYTLSV</sequence>
<dbReference type="GO" id="GO:0006633">
    <property type="term" value="P:fatty acid biosynthetic process"/>
    <property type="evidence" value="ECO:0007669"/>
    <property type="project" value="UniProtKB-UniPathway"/>
</dbReference>
<dbReference type="CDD" id="cd00833">
    <property type="entry name" value="PKS"/>
    <property type="match status" value="1"/>
</dbReference>
<keyword evidence="4 8" id="KW-0808">Transferase</keyword>
<protein>
    <recommendedName>
        <fullName evidence="9">Ketosynthase family 3 (KS3) domain-containing protein</fullName>
    </recommendedName>
</protein>
<reference evidence="10 11" key="1">
    <citation type="submission" date="2016-12" db="EMBL/GenBank/DDBJ databases">
        <title>Thioflexothrix psekupsii D3 genome sequencing and assembly.</title>
        <authorList>
            <person name="Fomenkov A."/>
            <person name="Vincze T."/>
            <person name="Grabovich M."/>
            <person name="Anton B.P."/>
            <person name="Dubinina G."/>
            <person name="Orlova M."/>
            <person name="Belousova E."/>
            <person name="Roberts R.J."/>
        </authorList>
    </citation>
    <scope>NUCLEOTIDE SEQUENCE [LARGE SCALE GENOMIC DNA]</scope>
    <source>
        <strain evidence="10">D3</strain>
    </source>
</reference>
<accession>A0A251XBE5</accession>
<evidence type="ECO:0000256" key="5">
    <source>
        <dbReference type="ARBA" id="ARBA00022832"/>
    </source>
</evidence>
<name>A0A251XBE5_9GAMM</name>
<dbReference type="Gene3D" id="3.40.47.10">
    <property type="match status" value="1"/>
</dbReference>
<dbReference type="PROSITE" id="PS00606">
    <property type="entry name" value="KS3_1"/>
    <property type="match status" value="1"/>
</dbReference>
<dbReference type="EMBL" id="MSLT01000006">
    <property type="protein sequence ID" value="OUD15689.1"/>
    <property type="molecule type" value="Genomic_DNA"/>
</dbReference>